<name>A0ABW2IKX0_9PROT</name>
<keyword evidence="1" id="KW-0547">Nucleotide-binding</keyword>
<dbReference type="Proteomes" id="UP001596492">
    <property type="component" value="Unassembled WGS sequence"/>
</dbReference>
<sequence length="330" mass="34784">MRMKLFSAATMEEAMEQMRAELGSDAVILSTRNEPGNVEVRAAVERAPNARFATPVFSETRPSFDNTTRERIKDVMSWHGAPTGFTDIVTSAGLKLMGATADPGPALAAGLEGVLSFSPVHSDTRKSILLVGAPGAGKTSTAAKLAAVTRNSPLGLKAASADFDASGGHARLAAYVGRPDVGLFKSPEALQNHLAARTASERKLVIDGPAFNPVNPNEIARLRNLLYHVDVEPILVMSAEGHPEDLEDNARAFASVGVRRAILTKLDVVRRRGGAFAALSSSRLSIAQLSLTHSISNGLIPATPLRIARLLLETAPENGSGSSMSYRGAA</sequence>
<keyword evidence="5" id="KW-1185">Reference proteome</keyword>
<comment type="caution">
    <text evidence="4">The sequence shown here is derived from an EMBL/GenBank/DDBJ whole genome shotgun (WGS) entry which is preliminary data.</text>
</comment>
<dbReference type="SUPFAM" id="SSF52540">
    <property type="entry name" value="P-loop containing nucleoside triphosphate hydrolases"/>
    <property type="match status" value="1"/>
</dbReference>
<dbReference type="RefSeq" id="WP_382166699.1">
    <property type="nucleotide sequence ID" value="NZ_JBHTBR010000004.1"/>
</dbReference>
<evidence type="ECO:0000313" key="5">
    <source>
        <dbReference type="Proteomes" id="UP001596492"/>
    </source>
</evidence>
<evidence type="ECO:0000259" key="3">
    <source>
        <dbReference type="SMART" id="SM00962"/>
    </source>
</evidence>
<gene>
    <name evidence="4" type="ORF">ACFQS8_07580</name>
</gene>
<reference evidence="5" key="1">
    <citation type="journal article" date="2019" name="Int. J. Syst. Evol. Microbiol.">
        <title>The Global Catalogue of Microorganisms (GCM) 10K type strain sequencing project: providing services to taxonomists for standard genome sequencing and annotation.</title>
        <authorList>
            <consortium name="The Broad Institute Genomics Platform"/>
            <consortium name="The Broad Institute Genome Sequencing Center for Infectious Disease"/>
            <person name="Wu L."/>
            <person name="Ma J."/>
        </authorList>
    </citation>
    <scope>NUCLEOTIDE SEQUENCE [LARGE SCALE GENOMIC DNA]</scope>
    <source>
        <strain evidence="5">CCUG 51308</strain>
    </source>
</reference>
<accession>A0ABW2IKX0</accession>
<dbReference type="InterPro" id="IPR000897">
    <property type="entry name" value="SRP54_GTPase_dom"/>
</dbReference>
<feature type="domain" description="SRP54-type proteins GTP-binding" evidence="3">
    <location>
        <begin position="125"/>
        <end position="313"/>
    </location>
</feature>
<dbReference type="InterPro" id="IPR027417">
    <property type="entry name" value="P-loop_NTPase"/>
</dbReference>
<evidence type="ECO:0000256" key="1">
    <source>
        <dbReference type="ARBA" id="ARBA00022741"/>
    </source>
</evidence>
<proteinExistence type="predicted"/>
<keyword evidence="2" id="KW-0342">GTP-binding</keyword>
<protein>
    <submittedName>
        <fullName evidence="4">GTP-binding protein</fullName>
    </submittedName>
</protein>
<dbReference type="Gene3D" id="3.40.50.300">
    <property type="entry name" value="P-loop containing nucleotide triphosphate hydrolases"/>
    <property type="match status" value="1"/>
</dbReference>
<dbReference type="Pfam" id="PF00448">
    <property type="entry name" value="SRP54"/>
    <property type="match status" value="1"/>
</dbReference>
<dbReference type="EMBL" id="JBHTBR010000004">
    <property type="protein sequence ID" value="MFC7291470.1"/>
    <property type="molecule type" value="Genomic_DNA"/>
</dbReference>
<dbReference type="SMART" id="SM00962">
    <property type="entry name" value="SRP54"/>
    <property type="match status" value="1"/>
</dbReference>
<evidence type="ECO:0000313" key="4">
    <source>
        <dbReference type="EMBL" id="MFC7291470.1"/>
    </source>
</evidence>
<organism evidence="4 5">
    <name type="scientific">Hirschia litorea</name>
    <dbReference type="NCBI Taxonomy" id="1199156"/>
    <lineage>
        <taxon>Bacteria</taxon>
        <taxon>Pseudomonadati</taxon>
        <taxon>Pseudomonadota</taxon>
        <taxon>Alphaproteobacteria</taxon>
        <taxon>Hyphomonadales</taxon>
        <taxon>Hyphomonadaceae</taxon>
        <taxon>Hirschia</taxon>
    </lineage>
</organism>
<evidence type="ECO:0000256" key="2">
    <source>
        <dbReference type="ARBA" id="ARBA00023134"/>
    </source>
</evidence>